<dbReference type="SUPFAM" id="SSF54171">
    <property type="entry name" value="DNA-binding domain"/>
    <property type="match status" value="2"/>
</dbReference>
<keyword evidence="2" id="KW-0805">Transcription regulation</keyword>
<reference evidence="8 9" key="1">
    <citation type="journal article" date="2018" name="Sci. Rep.">
        <title>Raphidocelis subcapitata (=Pseudokirchneriella subcapitata) provides an insight into genome evolution and environmental adaptations in the Sphaeropleales.</title>
        <authorList>
            <person name="Suzuki S."/>
            <person name="Yamaguchi H."/>
            <person name="Nakajima N."/>
            <person name="Kawachi M."/>
        </authorList>
    </citation>
    <scope>NUCLEOTIDE SEQUENCE [LARGE SCALE GENOMIC DNA]</scope>
    <source>
        <strain evidence="8 9">NIES-35</strain>
    </source>
</reference>
<feature type="compositionally biased region" description="Gly residues" evidence="6">
    <location>
        <begin position="937"/>
        <end position="968"/>
    </location>
</feature>
<evidence type="ECO:0000259" key="7">
    <source>
        <dbReference type="PROSITE" id="PS51032"/>
    </source>
</evidence>
<dbReference type="PANTHER" id="PTHR32467:SF90">
    <property type="entry name" value="AP2-LIKE ETHYLENE-RESPONSIVE TRANSCRIPTION FACTOR AIL1"/>
    <property type="match status" value="1"/>
</dbReference>
<evidence type="ECO:0000256" key="6">
    <source>
        <dbReference type="SAM" id="MobiDB-lite"/>
    </source>
</evidence>
<dbReference type="InParanoid" id="A0A2V0P553"/>
<feature type="compositionally biased region" description="Acidic residues" evidence="6">
    <location>
        <begin position="613"/>
        <end position="635"/>
    </location>
</feature>
<dbReference type="SMART" id="SM00380">
    <property type="entry name" value="AP2"/>
    <property type="match status" value="2"/>
</dbReference>
<comment type="caution">
    <text evidence="8">The sequence shown here is derived from an EMBL/GenBank/DDBJ whole genome shotgun (WGS) entry which is preliminary data.</text>
</comment>
<feature type="domain" description="AP2/ERF" evidence="7">
    <location>
        <begin position="720"/>
        <end position="778"/>
    </location>
</feature>
<proteinExistence type="predicted"/>
<feature type="region of interest" description="Disordered" evidence="6">
    <location>
        <begin position="922"/>
        <end position="968"/>
    </location>
</feature>
<dbReference type="CDD" id="cd00018">
    <property type="entry name" value="AP2"/>
    <property type="match status" value="2"/>
</dbReference>
<accession>A0A2V0P553</accession>
<protein>
    <submittedName>
        <fullName evidence="8">Pathogenesis-related genes transcriptional activator</fullName>
    </submittedName>
</protein>
<dbReference type="GO" id="GO:0003677">
    <property type="term" value="F:DNA binding"/>
    <property type="evidence" value="ECO:0007669"/>
    <property type="project" value="UniProtKB-KW"/>
</dbReference>
<feature type="compositionally biased region" description="Low complexity" evidence="6">
    <location>
        <begin position="654"/>
        <end position="663"/>
    </location>
</feature>
<feature type="compositionally biased region" description="Pro residues" evidence="6">
    <location>
        <begin position="22"/>
        <end position="33"/>
    </location>
</feature>
<evidence type="ECO:0000313" key="9">
    <source>
        <dbReference type="Proteomes" id="UP000247498"/>
    </source>
</evidence>
<evidence type="ECO:0000256" key="5">
    <source>
        <dbReference type="ARBA" id="ARBA00023242"/>
    </source>
</evidence>
<dbReference type="Pfam" id="PF00847">
    <property type="entry name" value="AP2"/>
    <property type="match status" value="1"/>
</dbReference>
<dbReference type="InterPro" id="IPR016177">
    <property type="entry name" value="DNA-bd_dom_sf"/>
</dbReference>
<evidence type="ECO:0000256" key="2">
    <source>
        <dbReference type="ARBA" id="ARBA00023015"/>
    </source>
</evidence>
<dbReference type="AlphaFoldDB" id="A0A2V0P553"/>
<evidence type="ECO:0000313" key="8">
    <source>
        <dbReference type="EMBL" id="GBF95011.1"/>
    </source>
</evidence>
<feature type="compositionally biased region" description="Basic residues" evidence="6">
    <location>
        <begin position="676"/>
        <end position="689"/>
    </location>
</feature>
<dbReference type="PROSITE" id="PS51032">
    <property type="entry name" value="AP2_ERF"/>
    <property type="match status" value="2"/>
</dbReference>
<name>A0A2V0P553_9CHLO</name>
<feature type="compositionally biased region" description="Basic residues" evidence="6">
    <location>
        <begin position="593"/>
        <end position="608"/>
    </location>
</feature>
<keyword evidence="5" id="KW-0539">Nucleus</keyword>
<feature type="domain" description="AP2/ERF" evidence="7">
    <location>
        <begin position="814"/>
        <end position="870"/>
    </location>
</feature>
<dbReference type="PANTHER" id="PTHR32467">
    <property type="entry name" value="AP2-LIKE ETHYLENE-RESPONSIVE TRANSCRIPTION FACTOR"/>
    <property type="match status" value="1"/>
</dbReference>
<dbReference type="Gene3D" id="3.30.730.10">
    <property type="entry name" value="AP2/ERF domain"/>
    <property type="match status" value="2"/>
</dbReference>
<gene>
    <name evidence="8" type="ORF">Rsub_07512</name>
</gene>
<sequence length="1004" mass="97546">MDFERAWAAVQQAGGGPAAHHQPPPPPPPPPRAPSAAPGARLASLDDDLAQLLGAYLRQGSAGFGAALQQACDWGDGGTAAACAAPPLAAPLRGASLQRCPSAGRPARGASGGGLGLARAVSLARIDSLVAVAGGGGAGAVAAARRIELIEVFGPHLGGAGSGGDDDMAWLTGGGAEPAGGAGNGDGWPPHCGDGAAGPGGPGREAAATASSPSPAAAWPSPLLVSGGAEACATPRAAAGGVQPAWGQRAPPLPRAGAPPPGGACLGLHAPLSRAAFGGPGAHLVGVSPQPWLFPSASSGHLSASAAMPPPSAPHTLHGPAPAAWHAAAAAAAPGGQQWLLHRSSLASLASTASAAGHIISWEAAAAAGSGALRLGSAGPFGGSGCLAPLQLPASAFGGRGLGSLGSAESALEAHLAAAAAAGGGGITGHHLQGSGGYGFGYSGGGGNGGGAGSAGRFALRQPARPLPHPAPAASVMPPRAHLQSAPQLPAAEQTTASRAPSPTGCDGRTAASPPAGSRHGNSCRSPADPPPPSPAASGAAAGAPPSDAPPAQPRLRQRAARATAAATAAAAKAAEEASASPPASPPAEARRAAPRRAAKRARASRRRGVAESSDEEWAEADDSDSGGGSSDDESAVAGSCASTAAGSRKRQRASSAAPRAAARGGGGAAAAGARPARKRKPRPRRARKAPVATVEGGGDGGGGEGGAAPPRPAGSGTSAYRGVTRHRRSGRWESHIWIKEMNKQVYLGGFEQQESAAEAYDMAALKTKGEGAITNFAKARYADLLAVMHSITTEELVMAVRRQSQGFSRGSSTFRGVTAHPSGRWEARIGIPHSRHIYLGLYAEERDAARAYDTALVRLKGLAAATNYGIKDYCHNLAEHYRANELIAARHEVGVLLRPTDLRPEFEAFIKGGLPAVGLDLPPATRERARRDTSAVGGGGGGGAGGGGTAGGGGEGEGGGGGGGGGADGAAIAAAAVARVVAQGGVGGGGGRGAGAAAADAGA</sequence>
<dbReference type="EMBL" id="BDRX01000059">
    <property type="protein sequence ID" value="GBF95011.1"/>
    <property type="molecule type" value="Genomic_DNA"/>
</dbReference>
<feature type="compositionally biased region" description="Gly residues" evidence="6">
    <location>
        <begin position="172"/>
        <end position="186"/>
    </location>
</feature>
<organism evidence="8 9">
    <name type="scientific">Raphidocelis subcapitata</name>
    <dbReference type="NCBI Taxonomy" id="307507"/>
    <lineage>
        <taxon>Eukaryota</taxon>
        <taxon>Viridiplantae</taxon>
        <taxon>Chlorophyta</taxon>
        <taxon>core chlorophytes</taxon>
        <taxon>Chlorophyceae</taxon>
        <taxon>CS clade</taxon>
        <taxon>Sphaeropleales</taxon>
        <taxon>Selenastraceae</taxon>
        <taxon>Raphidocelis</taxon>
    </lineage>
</organism>
<dbReference type="STRING" id="307507.A0A2V0P553"/>
<keyword evidence="3" id="KW-0238">DNA-binding</keyword>
<evidence type="ECO:0000256" key="4">
    <source>
        <dbReference type="ARBA" id="ARBA00023163"/>
    </source>
</evidence>
<feature type="region of interest" description="Disordered" evidence="6">
    <location>
        <begin position="1"/>
        <end position="40"/>
    </location>
</feature>
<dbReference type="GO" id="GO:0003700">
    <property type="term" value="F:DNA-binding transcription factor activity"/>
    <property type="evidence" value="ECO:0007669"/>
    <property type="project" value="InterPro"/>
</dbReference>
<evidence type="ECO:0000256" key="3">
    <source>
        <dbReference type="ARBA" id="ARBA00023125"/>
    </source>
</evidence>
<dbReference type="InterPro" id="IPR036955">
    <property type="entry name" value="AP2/ERF_dom_sf"/>
</dbReference>
<dbReference type="Proteomes" id="UP000247498">
    <property type="component" value="Unassembled WGS sequence"/>
</dbReference>
<feature type="region of interest" description="Disordered" evidence="6">
    <location>
        <begin position="164"/>
        <end position="222"/>
    </location>
</feature>
<dbReference type="InterPro" id="IPR001471">
    <property type="entry name" value="AP2/ERF_dom"/>
</dbReference>
<feature type="region of interest" description="Disordered" evidence="6">
    <location>
        <begin position="462"/>
        <end position="727"/>
    </location>
</feature>
<keyword evidence="4" id="KW-0804">Transcription</keyword>
<feature type="compositionally biased region" description="Low complexity" evidence="6">
    <location>
        <begin position="536"/>
        <end position="546"/>
    </location>
</feature>
<evidence type="ECO:0000256" key="1">
    <source>
        <dbReference type="ARBA" id="ARBA00004123"/>
    </source>
</evidence>
<keyword evidence="9" id="KW-1185">Reference proteome</keyword>
<dbReference type="OrthoDB" id="207175at2759"/>
<dbReference type="GO" id="GO:0005634">
    <property type="term" value="C:nucleus"/>
    <property type="evidence" value="ECO:0007669"/>
    <property type="project" value="UniProtKB-SubCell"/>
</dbReference>
<feature type="compositionally biased region" description="Gly residues" evidence="6">
    <location>
        <begin position="696"/>
        <end position="707"/>
    </location>
</feature>
<comment type="subcellular location">
    <subcellularLocation>
        <location evidence="1">Nucleus</location>
    </subcellularLocation>
</comment>
<feature type="compositionally biased region" description="Low complexity" evidence="6">
    <location>
        <begin position="204"/>
        <end position="222"/>
    </location>
</feature>
<feature type="compositionally biased region" description="Low complexity" evidence="6">
    <location>
        <begin position="561"/>
        <end position="582"/>
    </location>
</feature>